<feature type="transmembrane region" description="Helical" evidence="9">
    <location>
        <begin position="159"/>
        <end position="177"/>
    </location>
</feature>
<gene>
    <name evidence="9" type="primary">hppA</name>
    <name evidence="10" type="ORF">ACFONC_10890</name>
</gene>
<comment type="cofactor">
    <cofactor evidence="9">
        <name>Mg(2+)</name>
        <dbReference type="ChEBI" id="CHEBI:18420"/>
    </cofactor>
</comment>
<evidence type="ECO:0000256" key="2">
    <source>
        <dbReference type="ARBA" id="ARBA00022448"/>
    </source>
</evidence>
<feature type="transmembrane region" description="Helical" evidence="9">
    <location>
        <begin position="463"/>
        <end position="480"/>
    </location>
</feature>
<dbReference type="NCBIfam" id="TIGR01104">
    <property type="entry name" value="V_PPase"/>
    <property type="match status" value="1"/>
</dbReference>
<accession>A0ABV7XM98</accession>
<feature type="transmembrane region" description="Helical" evidence="9">
    <location>
        <begin position="6"/>
        <end position="28"/>
    </location>
</feature>
<keyword evidence="10" id="KW-0378">Hydrolase</keyword>
<evidence type="ECO:0000256" key="5">
    <source>
        <dbReference type="ARBA" id="ARBA00022967"/>
    </source>
</evidence>
<proteinExistence type="inferred from homology"/>
<dbReference type="NCBIfam" id="NF001953">
    <property type="entry name" value="PRK00733.2-1"/>
    <property type="match status" value="1"/>
</dbReference>
<feature type="transmembrane region" description="Helical" evidence="9">
    <location>
        <begin position="234"/>
        <end position="251"/>
    </location>
</feature>
<evidence type="ECO:0000313" key="10">
    <source>
        <dbReference type="EMBL" id="MFC3716660.1"/>
    </source>
</evidence>
<dbReference type="Proteomes" id="UP001595705">
    <property type="component" value="Unassembled WGS sequence"/>
</dbReference>
<feature type="transmembrane region" description="Helical" evidence="9">
    <location>
        <begin position="57"/>
        <end position="75"/>
    </location>
</feature>
<dbReference type="GO" id="GO:0004427">
    <property type="term" value="F:inorganic diphosphate phosphatase activity"/>
    <property type="evidence" value="ECO:0007669"/>
    <property type="project" value="UniProtKB-EC"/>
</dbReference>
<dbReference type="RefSeq" id="WP_386743980.1">
    <property type="nucleotide sequence ID" value="NZ_JBHRYA010000007.1"/>
</dbReference>
<dbReference type="EMBL" id="JBHRYA010000007">
    <property type="protein sequence ID" value="MFC3716660.1"/>
    <property type="molecule type" value="Genomic_DNA"/>
</dbReference>
<keyword evidence="11" id="KW-1185">Reference proteome</keyword>
<keyword evidence="7 9" id="KW-0406">Ion transport</keyword>
<evidence type="ECO:0000256" key="3">
    <source>
        <dbReference type="ARBA" id="ARBA00022692"/>
    </source>
</evidence>
<keyword evidence="9" id="KW-0375">Hydrogen ion transport</keyword>
<evidence type="ECO:0000256" key="6">
    <source>
        <dbReference type="ARBA" id="ARBA00022989"/>
    </source>
</evidence>
<dbReference type="InterPro" id="IPR004131">
    <property type="entry name" value="PPase-energised_H-pump"/>
</dbReference>
<dbReference type="PANTHER" id="PTHR31998">
    <property type="entry name" value="K(+)-INSENSITIVE PYROPHOSPHATE-ENERGIZED PROTON PUMP"/>
    <property type="match status" value="1"/>
</dbReference>
<evidence type="ECO:0000313" key="11">
    <source>
        <dbReference type="Proteomes" id="UP001595705"/>
    </source>
</evidence>
<dbReference type="PIRSF" id="PIRSF001265">
    <property type="entry name" value="H+-PPase"/>
    <property type="match status" value="1"/>
</dbReference>
<name>A0ABV7XM98_9GAMM</name>
<dbReference type="HAMAP" id="MF_01129">
    <property type="entry name" value="PPase_energized_pump"/>
    <property type="match status" value="1"/>
</dbReference>
<keyword evidence="9" id="KW-1003">Cell membrane</keyword>
<comment type="similarity">
    <text evidence="9">Belongs to the H(+)-translocating pyrophosphatase (TC 3.A.10) family. K(+)-insensitive subfamily.</text>
</comment>
<organism evidence="10 11">
    <name type="scientific">Luteimonas soli</name>
    <dbReference type="NCBI Taxonomy" id="1648966"/>
    <lineage>
        <taxon>Bacteria</taxon>
        <taxon>Pseudomonadati</taxon>
        <taxon>Pseudomonadota</taxon>
        <taxon>Gammaproteobacteria</taxon>
        <taxon>Lysobacterales</taxon>
        <taxon>Lysobacteraceae</taxon>
        <taxon>Luteimonas</taxon>
    </lineage>
</organism>
<keyword evidence="8 9" id="KW-0472">Membrane</keyword>
<comment type="caution">
    <text evidence="10">The sequence shown here is derived from an EMBL/GenBank/DDBJ whole genome shotgun (WGS) entry which is preliminary data.</text>
</comment>
<evidence type="ECO:0000256" key="4">
    <source>
        <dbReference type="ARBA" id="ARBA00022842"/>
    </source>
</evidence>
<reference evidence="11" key="1">
    <citation type="journal article" date="2019" name="Int. J. Syst. Evol. Microbiol.">
        <title>The Global Catalogue of Microorganisms (GCM) 10K type strain sequencing project: providing services to taxonomists for standard genome sequencing and annotation.</title>
        <authorList>
            <consortium name="The Broad Institute Genomics Platform"/>
            <consortium name="The Broad Institute Genome Sequencing Center for Infectious Disease"/>
            <person name="Wu L."/>
            <person name="Ma J."/>
        </authorList>
    </citation>
    <scope>NUCLEOTIDE SEQUENCE [LARGE SCALE GENOMIC DNA]</scope>
    <source>
        <strain evidence="11">KCTC 42441</strain>
    </source>
</reference>
<evidence type="ECO:0000256" key="1">
    <source>
        <dbReference type="ARBA" id="ARBA00004127"/>
    </source>
</evidence>
<feature type="transmembrane region" description="Helical" evidence="9">
    <location>
        <begin position="569"/>
        <end position="588"/>
    </location>
</feature>
<dbReference type="NCBIfam" id="NF001960">
    <property type="entry name" value="PRK00733.3-5"/>
    <property type="match status" value="1"/>
</dbReference>
<keyword evidence="4 9" id="KW-0460">Magnesium</keyword>
<feature type="transmembrane region" description="Helical" evidence="9">
    <location>
        <begin position="291"/>
        <end position="311"/>
    </location>
</feature>
<comment type="subunit">
    <text evidence="9">Homodimer.</text>
</comment>
<keyword evidence="5 9" id="KW-1278">Translocase</keyword>
<dbReference type="NCBIfam" id="NF001951">
    <property type="entry name" value="PRK00733.1-2"/>
    <property type="match status" value="1"/>
</dbReference>
<feature type="transmembrane region" description="Helical" evidence="9">
    <location>
        <begin position="368"/>
        <end position="392"/>
    </location>
</feature>
<evidence type="ECO:0000256" key="7">
    <source>
        <dbReference type="ARBA" id="ARBA00023065"/>
    </source>
</evidence>
<dbReference type="EC" id="7.1.3.1" evidence="9"/>
<feature type="transmembrane region" description="Helical" evidence="9">
    <location>
        <begin position="500"/>
        <end position="517"/>
    </location>
</feature>
<evidence type="ECO:0000256" key="8">
    <source>
        <dbReference type="ARBA" id="ARBA00023136"/>
    </source>
</evidence>
<comment type="function">
    <text evidence="9">Proton pump that utilizes the energy of pyrophosphate hydrolysis as the driving force for proton movement across the membrane. Generates a proton motive force.</text>
</comment>
<feature type="transmembrane region" description="Helical" evidence="9">
    <location>
        <begin position="398"/>
        <end position="420"/>
    </location>
</feature>
<dbReference type="Pfam" id="PF03030">
    <property type="entry name" value="H_PPase"/>
    <property type="match status" value="1"/>
</dbReference>
<feature type="transmembrane region" description="Helical" evidence="9">
    <location>
        <begin position="323"/>
        <end position="347"/>
    </location>
</feature>
<keyword evidence="6 9" id="KW-1133">Transmembrane helix</keyword>
<comment type="catalytic activity">
    <reaction evidence="9">
        <text>diphosphate + H2O + H(+)(in) = 2 phosphate + 2 H(+)(out)</text>
        <dbReference type="Rhea" id="RHEA:13973"/>
        <dbReference type="ChEBI" id="CHEBI:15377"/>
        <dbReference type="ChEBI" id="CHEBI:15378"/>
        <dbReference type="ChEBI" id="CHEBI:33019"/>
        <dbReference type="ChEBI" id="CHEBI:43474"/>
        <dbReference type="EC" id="7.1.3.1"/>
    </reaction>
</comment>
<feature type="transmembrane region" description="Helical" evidence="9">
    <location>
        <begin position="594"/>
        <end position="617"/>
    </location>
</feature>
<sequence>MLEQYGLWLALACAVVAIVYGVFSAGWINRQPAGNERMQEIAGAIQEGARAYLNRQYTTIAVAGVVLLVLIGFFLNWPTAIGFAIGAILSGAAGYIGMNVSVRANVRTAEAARKGMGAAMDVAFRGGAITGMLVVGLGLLGVAGYWLVLGQMGITGEPALHALVGLAFGSSLISIFARLGGGIFTKGADVGADLVGKVEAGIPEDDPRNPAVIADNVGDNVGDCAGMAADLFETYAVTVIATMLLGGLMAAEAGANAVLYPLVLGGASIIASIIGALFVKVKDGSTHIMGALYKGVIVSAVLAAVAFYPITTQLMADNSHGALSLYGCALIGLVLTGVIVWITEYYTGTQYKPVQHIAAASTTGHGTNIIAGLGISMKSTAMPVIAVCIAIWGAHALAGLYGIAIAATAMLSMAGMIVALDAYGPITDNAGGIAEMAELPSEIRDITDPLDAVGNTTKAVTKGYAIGSAALAALVLFADYTHNLQANNPGEVFTFDLSDHMVIIGLLIGGLIPYLFGAMAMEAVGRAAGAVVEEVRRQFRDIKGIMEGTGKPQYDKAVDMLTKSAIKEMIVPSLLPVVVPIIVGVLLGPKALGGLLIGTIVTGLFVAISMTTGGGAWDNAKKYIEDGNHGGKGSEAHKAAVTGDTVGDPYKDTAGPAINPLIKIINIVALLLVPLL</sequence>
<evidence type="ECO:0000256" key="9">
    <source>
        <dbReference type="HAMAP-Rule" id="MF_01129"/>
    </source>
</evidence>
<protein>
    <recommendedName>
        <fullName evidence="9">K(+)-insensitive pyrophosphate-energized proton pump</fullName>
        <ecNumber evidence="9">7.1.3.1</ecNumber>
    </recommendedName>
    <alternativeName>
        <fullName evidence="9">Membrane-bound proton-translocating pyrophosphatase</fullName>
    </alternativeName>
    <alternativeName>
        <fullName evidence="9">Pyrophosphate-energized inorganic pyrophosphatase</fullName>
        <shortName evidence="9">H(+)-PPase</shortName>
    </alternativeName>
</protein>
<feature type="transmembrane region" description="Helical" evidence="9">
    <location>
        <begin position="81"/>
        <end position="102"/>
    </location>
</feature>
<feature type="site" description="Determinant of potassium independence" evidence="9">
    <location>
        <position position="458"/>
    </location>
</feature>
<keyword evidence="3 9" id="KW-0812">Transmembrane</keyword>
<feature type="transmembrane region" description="Helical" evidence="9">
    <location>
        <begin position="257"/>
        <end position="279"/>
    </location>
</feature>
<comment type="caution">
    <text evidence="9">Lacks conserved residue(s) required for the propagation of feature annotation.</text>
</comment>
<comment type="subcellular location">
    <subcellularLocation>
        <location evidence="9">Cell membrane</location>
        <topology evidence="9">Multi-pass membrane protein</topology>
    </subcellularLocation>
    <subcellularLocation>
        <location evidence="1">Endomembrane system</location>
        <topology evidence="1">Multi-pass membrane protein</topology>
    </subcellularLocation>
</comment>
<feature type="transmembrane region" description="Helical" evidence="9">
    <location>
        <begin position="122"/>
        <end position="147"/>
    </location>
</feature>
<keyword evidence="2 9" id="KW-0813">Transport</keyword>